<dbReference type="InterPro" id="IPR006195">
    <property type="entry name" value="aa-tRNA-synth_II"/>
</dbReference>
<dbReference type="Pfam" id="PF00587">
    <property type="entry name" value="tRNA-synt_2b"/>
    <property type="match status" value="1"/>
</dbReference>
<gene>
    <name evidence="12" type="primary">serS</name>
    <name evidence="16" type="ORF">AVDCRST_MAG68-323</name>
</gene>
<comment type="similarity">
    <text evidence="3 12">Belongs to the class-II aminoacyl-tRNA synthetase family. Type-1 seryl-tRNA synthetase subfamily.</text>
</comment>
<evidence type="ECO:0000256" key="8">
    <source>
        <dbReference type="ARBA" id="ARBA00022917"/>
    </source>
</evidence>
<comment type="subunit">
    <text evidence="12">Homodimer. The tRNA molecule binds across the dimer.</text>
</comment>
<dbReference type="PANTHER" id="PTHR43697:SF1">
    <property type="entry name" value="SERINE--TRNA LIGASE"/>
    <property type="match status" value="1"/>
</dbReference>
<dbReference type="GO" id="GO:0004828">
    <property type="term" value="F:serine-tRNA ligase activity"/>
    <property type="evidence" value="ECO:0007669"/>
    <property type="project" value="UniProtKB-UniRule"/>
</dbReference>
<evidence type="ECO:0000256" key="11">
    <source>
        <dbReference type="ARBA" id="ARBA00048823"/>
    </source>
</evidence>
<dbReference type="UniPathway" id="UPA00906">
    <property type="reaction ID" value="UER00895"/>
</dbReference>
<keyword evidence="4 12" id="KW-0963">Cytoplasm</keyword>
<feature type="binding site" evidence="12">
    <location>
        <begin position="233"/>
        <end position="235"/>
    </location>
    <ligand>
        <name>L-serine</name>
        <dbReference type="ChEBI" id="CHEBI:33384"/>
    </ligand>
</feature>
<dbReference type="GO" id="GO:0006434">
    <property type="term" value="P:seryl-tRNA aminoacylation"/>
    <property type="evidence" value="ECO:0007669"/>
    <property type="project" value="UniProtKB-UniRule"/>
</dbReference>
<sequence length="431" mass="47454">MLDLQQIRHDPEAVRARLAARGNPAETDAAVERLGTLDAERRALVSEVDGLKGRRNQVSREVGERKRRGEDADALVAEMRAVGDRIAEIDVRVRAVEEERDSILLRIPNATDPSVPHGGEEANAVVRTWGEPRSLAFTARPHWELAAELGMLDLAAGARVSGSGFPVYRGIGARLQRALINFMLDLHTTEHGYTEIEPPFLVGRDAMTGTGQLPKFEDDAYRIESDDLFLIPTAEVPVTNLHRDELLAADQLPIAYTAYSPCFRREAGSAGKDTRGLLRLHQFDKVEMVRFERPEASDEALERLLGQAERVLQLLELPYRVLLLAAGDTGFSSAKTYDLEVWAPGVERWLEVSSCSNFRDFQARRAGIRFRPEAGAKPEFVHTLNGSGVALPRTVVALIENGQREDGSVTVPEALRPYLGTDRIAAPGGAA</sequence>
<comment type="caution">
    <text evidence="12">Lacks conserved residue(s) required for the propagation of feature annotation.</text>
</comment>
<evidence type="ECO:0000313" key="16">
    <source>
        <dbReference type="EMBL" id="CAA9299844.1"/>
    </source>
</evidence>
<comment type="subcellular location">
    <subcellularLocation>
        <location evidence="1 12">Cytoplasm</location>
    </subcellularLocation>
</comment>
<dbReference type="AlphaFoldDB" id="A0A6J4K9M5"/>
<proteinExistence type="inferred from homology"/>
<dbReference type="InterPro" id="IPR015866">
    <property type="entry name" value="Ser-tRNA-synth_1_N"/>
</dbReference>
<evidence type="ECO:0000256" key="14">
    <source>
        <dbReference type="PIRSR" id="PIRSR001529-2"/>
    </source>
</evidence>
<dbReference type="GO" id="GO:0005737">
    <property type="term" value="C:cytoplasm"/>
    <property type="evidence" value="ECO:0007669"/>
    <property type="project" value="UniProtKB-SubCell"/>
</dbReference>
<keyword evidence="7 12" id="KW-0067">ATP-binding</keyword>
<name>A0A6J4K9M5_9BACT</name>
<reference evidence="16" key="1">
    <citation type="submission" date="2020-02" db="EMBL/GenBank/DDBJ databases">
        <authorList>
            <person name="Meier V. D."/>
        </authorList>
    </citation>
    <scope>NUCLEOTIDE SEQUENCE</scope>
    <source>
        <strain evidence="16">AVDCRST_MAG68</strain>
    </source>
</reference>
<keyword evidence="9 12" id="KW-0030">Aminoacyl-tRNA synthetase</keyword>
<organism evidence="16">
    <name type="scientific">uncultured Gemmatimonadota bacterium</name>
    <dbReference type="NCBI Taxonomy" id="203437"/>
    <lineage>
        <taxon>Bacteria</taxon>
        <taxon>Pseudomonadati</taxon>
        <taxon>Gemmatimonadota</taxon>
        <taxon>environmental samples</taxon>
    </lineage>
</organism>
<evidence type="ECO:0000259" key="15">
    <source>
        <dbReference type="PROSITE" id="PS50862"/>
    </source>
</evidence>
<dbReference type="InterPro" id="IPR002317">
    <property type="entry name" value="Ser-tRNA-ligase_type_1"/>
</dbReference>
<evidence type="ECO:0000256" key="6">
    <source>
        <dbReference type="ARBA" id="ARBA00022741"/>
    </source>
</evidence>
<accession>A0A6J4K9M5</accession>
<dbReference type="CDD" id="cd00770">
    <property type="entry name" value="SerRS_core"/>
    <property type="match status" value="1"/>
</dbReference>
<comment type="catalytic activity">
    <reaction evidence="11 12">
        <text>tRNA(Ser) + L-serine + ATP = L-seryl-tRNA(Ser) + AMP + diphosphate + H(+)</text>
        <dbReference type="Rhea" id="RHEA:12292"/>
        <dbReference type="Rhea" id="RHEA-COMP:9669"/>
        <dbReference type="Rhea" id="RHEA-COMP:9703"/>
        <dbReference type="ChEBI" id="CHEBI:15378"/>
        <dbReference type="ChEBI" id="CHEBI:30616"/>
        <dbReference type="ChEBI" id="CHEBI:33019"/>
        <dbReference type="ChEBI" id="CHEBI:33384"/>
        <dbReference type="ChEBI" id="CHEBI:78442"/>
        <dbReference type="ChEBI" id="CHEBI:78533"/>
        <dbReference type="ChEBI" id="CHEBI:456215"/>
        <dbReference type="EC" id="6.1.1.11"/>
    </reaction>
</comment>
<dbReference type="InterPro" id="IPR045864">
    <property type="entry name" value="aa-tRNA-synth_II/BPL/LPL"/>
</dbReference>
<comment type="function">
    <text evidence="12">Catalyzes the attachment of serine to tRNA(Ser). Is also able to aminoacylate tRNA(Sec) with serine, to form the misacylated tRNA L-seryl-tRNA(Sec), which will be further converted into selenocysteinyl-tRNA(Sec).</text>
</comment>
<dbReference type="PROSITE" id="PS50862">
    <property type="entry name" value="AA_TRNA_LIGASE_II"/>
    <property type="match status" value="1"/>
</dbReference>
<evidence type="ECO:0000256" key="12">
    <source>
        <dbReference type="HAMAP-Rule" id="MF_00176"/>
    </source>
</evidence>
<keyword evidence="6 12" id="KW-0547">Nucleotide-binding</keyword>
<evidence type="ECO:0000256" key="7">
    <source>
        <dbReference type="ARBA" id="ARBA00022840"/>
    </source>
</evidence>
<keyword evidence="5 12" id="KW-0436">Ligase</keyword>
<evidence type="ECO:0000256" key="13">
    <source>
        <dbReference type="PIRSR" id="PIRSR001529-1"/>
    </source>
</evidence>
<feature type="binding site" evidence="12 14">
    <location>
        <begin position="351"/>
        <end position="354"/>
    </location>
    <ligand>
        <name>ATP</name>
        <dbReference type="ChEBI" id="CHEBI:30616"/>
    </ligand>
</feature>
<dbReference type="PIRSF" id="PIRSF001529">
    <property type="entry name" value="Ser-tRNA-synth_IIa"/>
    <property type="match status" value="1"/>
</dbReference>
<feature type="binding site" evidence="13">
    <location>
        <position position="233"/>
    </location>
    <ligand>
        <name>L-serine</name>
        <dbReference type="ChEBI" id="CHEBI:33384"/>
    </ligand>
</feature>
<dbReference type="NCBIfam" id="TIGR00414">
    <property type="entry name" value="serS"/>
    <property type="match status" value="1"/>
</dbReference>
<feature type="binding site" evidence="12 14">
    <location>
        <begin position="264"/>
        <end position="266"/>
    </location>
    <ligand>
        <name>ATP</name>
        <dbReference type="ChEBI" id="CHEBI:30616"/>
    </ligand>
</feature>
<comment type="catalytic activity">
    <reaction evidence="10 12">
        <text>tRNA(Sec) + L-serine + ATP = L-seryl-tRNA(Sec) + AMP + diphosphate + H(+)</text>
        <dbReference type="Rhea" id="RHEA:42580"/>
        <dbReference type="Rhea" id="RHEA-COMP:9742"/>
        <dbReference type="Rhea" id="RHEA-COMP:10128"/>
        <dbReference type="ChEBI" id="CHEBI:15378"/>
        <dbReference type="ChEBI" id="CHEBI:30616"/>
        <dbReference type="ChEBI" id="CHEBI:33019"/>
        <dbReference type="ChEBI" id="CHEBI:33384"/>
        <dbReference type="ChEBI" id="CHEBI:78442"/>
        <dbReference type="ChEBI" id="CHEBI:78533"/>
        <dbReference type="ChEBI" id="CHEBI:456215"/>
        <dbReference type="EC" id="6.1.1.11"/>
    </reaction>
</comment>
<protein>
    <recommendedName>
        <fullName evidence="12">Serine--tRNA ligase</fullName>
        <ecNumber evidence="12">6.1.1.11</ecNumber>
    </recommendedName>
    <alternativeName>
        <fullName evidence="12">Seryl-tRNA synthetase</fullName>
        <shortName evidence="12">SerRS</shortName>
    </alternativeName>
    <alternativeName>
        <fullName evidence="12">Seryl-tRNA(Ser/Sec) synthetase</fullName>
    </alternativeName>
</protein>
<evidence type="ECO:0000256" key="9">
    <source>
        <dbReference type="ARBA" id="ARBA00023146"/>
    </source>
</evidence>
<dbReference type="Gene3D" id="1.10.287.40">
    <property type="entry name" value="Serine-tRNA synthetase, tRNA binding domain"/>
    <property type="match status" value="1"/>
</dbReference>
<evidence type="ECO:0000256" key="10">
    <source>
        <dbReference type="ARBA" id="ARBA00047929"/>
    </source>
</evidence>
<dbReference type="EC" id="6.1.1.11" evidence="12"/>
<dbReference type="Gene3D" id="3.30.930.10">
    <property type="entry name" value="Bira Bifunctional Protein, Domain 2"/>
    <property type="match status" value="1"/>
</dbReference>
<feature type="domain" description="Aminoacyl-transfer RNA synthetases class-II family profile" evidence="15">
    <location>
        <begin position="174"/>
        <end position="412"/>
    </location>
</feature>
<evidence type="ECO:0000256" key="3">
    <source>
        <dbReference type="ARBA" id="ARBA00010728"/>
    </source>
</evidence>
<dbReference type="InterPro" id="IPR010978">
    <property type="entry name" value="tRNA-bd_arm"/>
</dbReference>
<dbReference type="PRINTS" id="PR00981">
    <property type="entry name" value="TRNASYNTHSER"/>
</dbReference>
<feature type="binding site" evidence="13">
    <location>
        <position position="264"/>
    </location>
    <ligand>
        <name>L-serine</name>
        <dbReference type="ChEBI" id="CHEBI:33384"/>
    </ligand>
</feature>
<dbReference type="GO" id="GO:0005524">
    <property type="term" value="F:ATP binding"/>
    <property type="evidence" value="ECO:0007669"/>
    <property type="project" value="UniProtKB-UniRule"/>
</dbReference>
<feature type="binding site" evidence="13">
    <location>
        <position position="385"/>
    </location>
    <ligand>
        <name>L-serine</name>
        <dbReference type="ChEBI" id="CHEBI:33384"/>
    </ligand>
</feature>
<dbReference type="Pfam" id="PF02403">
    <property type="entry name" value="Seryl_tRNA_N"/>
    <property type="match status" value="1"/>
</dbReference>
<dbReference type="PANTHER" id="PTHR43697">
    <property type="entry name" value="SERYL-TRNA SYNTHETASE"/>
    <property type="match status" value="1"/>
</dbReference>
<evidence type="ECO:0000256" key="5">
    <source>
        <dbReference type="ARBA" id="ARBA00022598"/>
    </source>
</evidence>
<keyword evidence="8 12" id="KW-0648">Protein biosynthesis</keyword>
<dbReference type="HAMAP" id="MF_00176">
    <property type="entry name" value="Ser_tRNA_synth_type1"/>
    <property type="match status" value="1"/>
</dbReference>
<dbReference type="EMBL" id="CADCTW010000022">
    <property type="protein sequence ID" value="CAA9299844.1"/>
    <property type="molecule type" value="Genomic_DNA"/>
</dbReference>
<feature type="binding site" evidence="12">
    <location>
        <position position="387"/>
    </location>
    <ligand>
        <name>L-serine</name>
        <dbReference type="ChEBI" id="CHEBI:33384"/>
    </ligand>
</feature>
<dbReference type="InterPro" id="IPR002314">
    <property type="entry name" value="aa-tRNA-synt_IIb"/>
</dbReference>
<comment type="pathway">
    <text evidence="2 12">Aminoacyl-tRNA biosynthesis; selenocysteinyl-tRNA(Sec) biosynthesis; L-seryl-tRNA(Sec) from L-serine and tRNA(Sec): step 1/1.</text>
</comment>
<dbReference type="InterPro" id="IPR033729">
    <property type="entry name" value="SerRS_core"/>
</dbReference>
<comment type="domain">
    <text evidence="12">Consists of two distinct domains, a catalytic core and a N-terminal extension that is involved in tRNA binding.</text>
</comment>
<evidence type="ECO:0000256" key="4">
    <source>
        <dbReference type="ARBA" id="ARBA00022490"/>
    </source>
</evidence>
<feature type="binding site" evidence="12 13">
    <location>
        <position position="287"/>
    </location>
    <ligand>
        <name>L-serine</name>
        <dbReference type="ChEBI" id="CHEBI:33384"/>
    </ligand>
</feature>
<evidence type="ECO:0000256" key="1">
    <source>
        <dbReference type="ARBA" id="ARBA00004496"/>
    </source>
</evidence>
<dbReference type="GO" id="GO:0016260">
    <property type="term" value="P:selenocysteine biosynthetic process"/>
    <property type="evidence" value="ECO:0007669"/>
    <property type="project" value="UniProtKB-UniRule"/>
</dbReference>
<dbReference type="SUPFAM" id="SSF46589">
    <property type="entry name" value="tRNA-binding arm"/>
    <property type="match status" value="1"/>
</dbReference>
<dbReference type="SUPFAM" id="SSF55681">
    <property type="entry name" value="Class II aaRS and biotin synthetases"/>
    <property type="match status" value="1"/>
</dbReference>
<evidence type="ECO:0000256" key="2">
    <source>
        <dbReference type="ARBA" id="ARBA00005045"/>
    </source>
</evidence>
<dbReference type="InterPro" id="IPR042103">
    <property type="entry name" value="SerRS_1_N_sf"/>
</dbReference>